<organism evidence="3 4">
    <name type="scientific">Chitinophaga nivalis</name>
    <dbReference type="NCBI Taxonomy" id="2991709"/>
    <lineage>
        <taxon>Bacteria</taxon>
        <taxon>Pseudomonadati</taxon>
        <taxon>Bacteroidota</taxon>
        <taxon>Chitinophagia</taxon>
        <taxon>Chitinophagales</taxon>
        <taxon>Chitinophagaceae</taxon>
        <taxon>Chitinophaga</taxon>
    </lineage>
</organism>
<name>A0ABT3II92_9BACT</name>
<evidence type="ECO:0000313" key="4">
    <source>
        <dbReference type="Proteomes" id="UP001207742"/>
    </source>
</evidence>
<feature type="transmembrane region" description="Helical" evidence="1">
    <location>
        <begin position="447"/>
        <end position="467"/>
    </location>
</feature>
<dbReference type="SUPFAM" id="SSF51735">
    <property type="entry name" value="NAD(P)-binding Rossmann-fold domains"/>
    <property type="match status" value="1"/>
</dbReference>
<accession>A0ABT3II92</accession>
<sequence>MKILLTGAGGYIAQRLLPVLLENGHEVICCVRDSCRFDANKYPSYPLQVITVDFMDPASLRHIPADIDAAYYLVHPGPAAASEVAITAARHFRTRLEQTRVQHVICLSDTASDIHLIPSVAPPGVDAILAEAAFPTTILKADIIIGAGSATFHILYDWVRKSPVISGAQWLHNTCQPIALRDVIHYLLHTLSLPPVSHRQLEITGPDTFTWRQILQRLAVICQVNCPIFPLPAAWPQLAALKLAVLTAPALPHTQHLIKKMWADTVLPRTNSLATLLPLQQLSFDTAVHHALQEIFRDEVLSSWRDTKSGYTPEKGIMHYQQVPVTGCYKDIRKKRVNAPTQALKKIWEIGGSHGWYYANWLWSIRGLLDKLAGGAGKQRGRTSSTRLATGQALDFWRVVTADKANKKLLLYAEMKVPGEAWLSFEIIDQELIQTATFKPHGITGKLYWYAMLPFHAFIFPGMIRYITSEN</sequence>
<feature type="domain" description="NAD(P)-binding" evidence="2">
    <location>
        <begin position="7"/>
        <end position="110"/>
    </location>
</feature>
<gene>
    <name evidence="3" type="ORF">OL497_06430</name>
</gene>
<comment type="caution">
    <text evidence="3">The sequence shown here is derived from an EMBL/GenBank/DDBJ whole genome shotgun (WGS) entry which is preliminary data.</text>
</comment>
<dbReference type="Gene3D" id="3.40.50.720">
    <property type="entry name" value="NAD(P)-binding Rossmann-like Domain"/>
    <property type="match status" value="1"/>
</dbReference>
<protein>
    <submittedName>
        <fullName evidence="3">SDR family oxidoreductase</fullName>
    </submittedName>
</protein>
<dbReference type="InterPro" id="IPR036291">
    <property type="entry name" value="NAD(P)-bd_dom_sf"/>
</dbReference>
<evidence type="ECO:0000256" key="1">
    <source>
        <dbReference type="SAM" id="Phobius"/>
    </source>
</evidence>
<proteinExistence type="predicted"/>
<keyword evidence="1" id="KW-0472">Membrane</keyword>
<keyword evidence="4" id="KW-1185">Reference proteome</keyword>
<dbReference type="Pfam" id="PF11066">
    <property type="entry name" value="DUF2867"/>
    <property type="match status" value="1"/>
</dbReference>
<dbReference type="Proteomes" id="UP001207742">
    <property type="component" value="Unassembled WGS sequence"/>
</dbReference>
<evidence type="ECO:0000313" key="3">
    <source>
        <dbReference type="EMBL" id="MCW3483520.1"/>
    </source>
</evidence>
<dbReference type="InterPro" id="IPR021295">
    <property type="entry name" value="DUF2867"/>
</dbReference>
<evidence type="ECO:0000259" key="2">
    <source>
        <dbReference type="Pfam" id="PF13460"/>
    </source>
</evidence>
<reference evidence="3 4" key="1">
    <citation type="submission" date="2022-10" db="EMBL/GenBank/DDBJ databases">
        <title>Chitinophaga nivalis PC15 sp. nov., isolated from Pyeongchang county, South Korea.</title>
        <authorList>
            <person name="Trinh H.N."/>
        </authorList>
    </citation>
    <scope>NUCLEOTIDE SEQUENCE [LARGE SCALE GENOMIC DNA]</scope>
    <source>
        <strain evidence="3 4">PC14</strain>
    </source>
</reference>
<keyword evidence="1" id="KW-1133">Transmembrane helix</keyword>
<dbReference type="EMBL" id="JAPDNS010000001">
    <property type="protein sequence ID" value="MCW3483520.1"/>
    <property type="molecule type" value="Genomic_DNA"/>
</dbReference>
<dbReference type="Pfam" id="PF13460">
    <property type="entry name" value="NAD_binding_10"/>
    <property type="match status" value="1"/>
</dbReference>
<dbReference type="InterPro" id="IPR016040">
    <property type="entry name" value="NAD(P)-bd_dom"/>
</dbReference>
<dbReference type="RefSeq" id="WP_264728938.1">
    <property type="nucleotide sequence ID" value="NZ_JAPDNR010000001.1"/>
</dbReference>
<keyword evidence="1" id="KW-0812">Transmembrane</keyword>